<protein>
    <submittedName>
        <fullName evidence="1">Uncharacterized protein</fullName>
    </submittedName>
</protein>
<organism evidence="1 2">
    <name type="scientific">Armillaria ostoyae</name>
    <name type="common">Armillaria root rot fungus</name>
    <dbReference type="NCBI Taxonomy" id="47428"/>
    <lineage>
        <taxon>Eukaryota</taxon>
        <taxon>Fungi</taxon>
        <taxon>Dikarya</taxon>
        <taxon>Basidiomycota</taxon>
        <taxon>Agaricomycotina</taxon>
        <taxon>Agaricomycetes</taxon>
        <taxon>Agaricomycetidae</taxon>
        <taxon>Agaricales</taxon>
        <taxon>Marasmiineae</taxon>
        <taxon>Physalacriaceae</taxon>
        <taxon>Armillaria</taxon>
    </lineage>
</organism>
<dbReference type="EMBL" id="FUEG01000026">
    <property type="protein sequence ID" value="SJL15002.1"/>
    <property type="molecule type" value="Genomic_DNA"/>
</dbReference>
<gene>
    <name evidence="1" type="ORF">ARMOST_18482</name>
</gene>
<evidence type="ECO:0000313" key="2">
    <source>
        <dbReference type="Proteomes" id="UP000219338"/>
    </source>
</evidence>
<evidence type="ECO:0000313" key="1">
    <source>
        <dbReference type="EMBL" id="SJL15002.1"/>
    </source>
</evidence>
<proteinExistence type="predicted"/>
<dbReference type="OrthoDB" id="10631385at2759"/>
<reference evidence="2" key="1">
    <citation type="journal article" date="2017" name="Nat. Ecol. Evol.">
        <title>Genome expansion and lineage-specific genetic innovations in the forest pathogenic fungi Armillaria.</title>
        <authorList>
            <person name="Sipos G."/>
            <person name="Prasanna A.N."/>
            <person name="Walter M.C."/>
            <person name="O'Connor E."/>
            <person name="Balint B."/>
            <person name="Krizsan K."/>
            <person name="Kiss B."/>
            <person name="Hess J."/>
            <person name="Varga T."/>
            <person name="Slot J."/>
            <person name="Riley R."/>
            <person name="Boka B."/>
            <person name="Rigling D."/>
            <person name="Barry K."/>
            <person name="Lee J."/>
            <person name="Mihaltcheva S."/>
            <person name="LaButti K."/>
            <person name="Lipzen A."/>
            <person name="Waldron R."/>
            <person name="Moloney N.M."/>
            <person name="Sperisen C."/>
            <person name="Kredics L."/>
            <person name="Vagvoelgyi C."/>
            <person name="Patrignani A."/>
            <person name="Fitzpatrick D."/>
            <person name="Nagy I."/>
            <person name="Doyle S."/>
            <person name="Anderson J.B."/>
            <person name="Grigoriev I.V."/>
            <person name="Gueldener U."/>
            <person name="Muensterkoetter M."/>
            <person name="Nagy L.G."/>
        </authorList>
    </citation>
    <scope>NUCLEOTIDE SEQUENCE [LARGE SCALE GENOMIC DNA]</scope>
    <source>
        <strain evidence="2">C18/9</strain>
    </source>
</reference>
<sequence>MADLPVMSERKRRTILLLCRRGRFREKRQDVLTSQSVSTRVLVTKSPIMGTSSTDVLAAICRLASPTRWTSRLAIFRCRRLRQRHSDFQAGLTMLSIRFLQPNSASDRLSMVSRPQYAISSIGITGVKPLGHQRQHRRASTLSLCMTIIVVVVAPPGQGLGPQILTSYNRRVVVQYQDQPHSFPLPLTAKERGRIIDPLTFPSGTFVASNYCRGPGFNLQVGALRPLPNAARFR</sequence>
<name>A0A284S1V8_ARMOS</name>
<dbReference type="Proteomes" id="UP000219338">
    <property type="component" value="Unassembled WGS sequence"/>
</dbReference>
<accession>A0A284S1V8</accession>
<keyword evidence="2" id="KW-1185">Reference proteome</keyword>
<dbReference type="AlphaFoldDB" id="A0A284S1V8"/>